<comment type="caution">
    <text evidence="1">The sequence shown here is derived from an EMBL/GenBank/DDBJ whole genome shotgun (WGS) entry which is preliminary data.</text>
</comment>
<dbReference type="AlphaFoldDB" id="T1BTV6"/>
<sequence length="65" mass="6901">VLLCNSAEDTAKQSAYLEVMAAERVMGVLISPAADGDAAISRLMDLGIPIVAFDRPVADPRAMPW</sequence>
<dbReference type="InterPro" id="IPR028082">
    <property type="entry name" value="Peripla_BP_I"/>
</dbReference>
<proteinExistence type="predicted"/>
<accession>T1BTV6</accession>
<name>T1BTV6_9ZZZZ</name>
<gene>
    <name evidence="1" type="ORF">B2A_04831</name>
</gene>
<protein>
    <submittedName>
        <fullName evidence="1">Transcriptional regulator, LacI family</fullName>
    </submittedName>
</protein>
<feature type="non-terminal residue" evidence="1">
    <location>
        <position position="1"/>
    </location>
</feature>
<dbReference type="Gene3D" id="3.40.50.2300">
    <property type="match status" value="1"/>
</dbReference>
<organism evidence="1">
    <name type="scientific">mine drainage metagenome</name>
    <dbReference type="NCBI Taxonomy" id="410659"/>
    <lineage>
        <taxon>unclassified sequences</taxon>
        <taxon>metagenomes</taxon>
        <taxon>ecological metagenomes</taxon>
    </lineage>
</organism>
<reference evidence="1" key="1">
    <citation type="submission" date="2013-08" db="EMBL/GenBank/DDBJ databases">
        <authorList>
            <person name="Mendez C."/>
            <person name="Richter M."/>
            <person name="Ferrer M."/>
            <person name="Sanchez J."/>
        </authorList>
    </citation>
    <scope>NUCLEOTIDE SEQUENCE</scope>
</reference>
<reference evidence="1" key="2">
    <citation type="journal article" date="2014" name="ISME J.">
        <title>Microbial stratification in low pH oxic and suboxic macroscopic growths along an acid mine drainage.</title>
        <authorList>
            <person name="Mendez-Garcia C."/>
            <person name="Mesa V."/>
            <person name="Sprenger R.R."/>
            <person name="Richter M."/>
            <person name="Diez M.S."/>
            <person name="Solano J."/>
            <person name="Bargiela R."/>
            <person name="Golyshina O.V."/>
            <person name="Manteca A."/>
            <person name="Ramos J.L."/>
            <person name="Gallego J.R."/>
            <person name="Llorente I."/>
            <person name="Martins Dos Santos V.A."/>
            <person name="Jensen O.N."/>
            <person name="Pelaez A.I."/>
            <person name="Sanchez J."/>
            <person name="Ferrer M."/>
        </authorList>
    </citation>
    <scope>NUCLEOTIDE SEQUENCE</scope>
</reference>
<dbReference type="EMBL" id="AUZZ01003280">
    <property type="protein sequence ID" value="EQD57385.1"/>
    <property type="molecule type" value="Genomic_DNA"/>
</dbReference>
<dbReference type="SUPFAM" id="SSF53822">
    <property type="entry name" value="Periplasmic binding protein-like I"/>
    <property type="match status" value="1"/>
</dbReference>
<evidence type="ECO:0000313" key="1">
    <source>
        <dbReference type="EMBL" id="EQD57385.1"/>
    </source>
</evidence>